<feature type="compositionally biased region" description="Polar residues" evidence="1">
    <location>
        <begin position="432"/>
        <end position="443"/>
    </location>
</feature>
<evidence type="ECO:0000256" key="1">
    <source>
        <dbReference type="SAM" id="MobiDB-lite"/>
    </source>
</evidence>
<evidence type="ECO:0000259" key="2">
    <source>
        <dbReference type="Pfam" id="PF13421"/>
    </source>
</evidence>
<evidence type="ECO:0000259" key="3">
    <source>
        <dbReference type="Pfam" id="PF14237"/>
    </source>
</evidence>
<dbReference type="CDD" id="cd03408">
    <property type="entry name" value="SPFH_like_u1"/>
    <property type="match status" value="1"/>
</dbReference>
<dbReference type="PANTHER" id="PTHR37826:SF2">
    <property type="entry name" value="ZINC-RIBBON DOMAIN-CONTAINING PROTEIN"/>
    <property type="match status" value="1"/>
</dbReference>
<feature type="region of interest" description="Disordered" evidence="1">
    <location>
        <begin position="415"/>
        <end position="443"/>
    </location>
</feature>
<accession>A0A0A2MN62</accession>
<evidence type="ECO:0000313" key="4">
    <source>
        <dbReference type="EMBL" id="KGO93744.1"/>
    </source>
</evidence>
<protein>
    <submittedName>
        <fullName evidence="4">Virion core protein (Lumpy skin disease virus)</fullName>
    </submittedName>
</protein>
<dbReference type="InterPro" id="IPR033880">
    <property type="entry name" value="SPFH_YdjI"/>
</dbReference>
<dbReference type="AlphaFoldDB" id="A0A0A2MN62"/>
<evidence type="ECO:0000313" key="5">
    <source>
        <dbReference type="Proteomes" id="UP000030111"/>
    </source>
</evidence>
<gene>
    <name evidence="4" type="ORF">Q766_07255</name>
</gene>
<comment type="caution">
    <text evidence="4">The sequence shown here is derived from an EMBL/GenBank/DDBJ whole genome shotgun (WGS) entry which is preliminary data.</text>
</comment>
<dbReference type="eggNOG" id="COG4260">
    <property type="taxonomic scope" value="Bacteria"/>
</dbReference>
<dbReference type="OrthoDB" id="9764015at2"/>
<dbReference type="RefSeq" id="WP_026991680.1">
    <property type="nucleotide sequence ID" value="NZ_JRLY01000004.1"/>
</dbReference>
<keyword evidence="5" id="KW-1185">Reference proteome</keyword>
<feature type="compositionally biased region" description="Pro residues" evidence="1">
    <location>
        <begin position="417"/>
        <end position="426"/>
    </location>
</feature>
<dbReference type="InterPro" id="IPR025640">
    <property type="entry name" value="GYF_2"/>
</dbReference>
<dbReference type="EMBL" id="JRLY01000004">
    <property type="protein sequence ID" value="KGO93744.1"/>
    <property type="molecule type" value="Genomic_DNA"/>
</dbReference>
<reference evidence="4 5" key="1">
    <citation type="submission" date="2013-09" db="EMBL/GenBank/DDBJ databases">
        <authorList>
            <person name="Zeng Z."/>
            <person name="Chen C."/>
        </authorList>
    </citation>
    <scope>NUCLEOTIDE SEQUENCE [LARGE SCALE GENOMIC DNA]</scope>
    <source>
        <strain evidence="4 5">WB 4.1-42</strain>
    </source>
</reference>
<name>A0A0A2MN62_9FLAO</name>
<proteinExistence type="predicted"/>
<dbReference type="Proteomes" id="UP000030111">
    <property type="component" value="Unassembled WGS sequence"/>
</dbReference>
<feature type="domain" description="GYF" evidence="3">
    <location>
        <begin position="361"/>
        <end position="406"/>
    </location>
</feature>
<dbReference type="Pfam" id="PF13421">
    <property type="entry name" value="Band_7_1"/>
    <property type="match status" value="1"/>
</dbReference>
<dbReference type="STRING" id="1121898.GCA_000422725_00203"/>
<feature type="domain" description="SPFH" evidence="2">
    <location>
        <begin position="42"/>
        <end position="239"/>
    </location>
</feature>
<organism evidence="4 5">
    <name type="scientific">Flavobacterium subsaxonicum WB 4.1-42 = DSM 21790</name>
    <dbReference type="NCBI Taxonomy" id="1121898"/>
    <lineage>
        <taxon>Bacteria</taxon>
        <taxon>Pseudomonadati</taxon>
        <taxon>Bacteroidota</taxon>
        <taxon>Flavobacteriia</taxon>
        <taxon>Flavobacteriales</taxon>
        <taxon>Flavobacteriaceae</taxon>
        <taxon>Flavobacterium</taxon>
    </lineage>
</organism>
<sequence>MGILNFFSGNEGGFMDVISCNQKDYLVHKWSPNGEPNTTSKENAIRYGSTLRVNAGEAAILFYDQKNGNAFDIITGPADQTIKTANLPILTNIVGAAYGGDSPFMAQVYFFNLQQNNQIKFGIPYFDVFDNRFPDLGVPCAVRGSLTFNITNIANFIKLYRLVNFELSDFKDQIEDFFTRKIKSIVLNIPAETGLPVMQLERRLDDINTYLQAKLATDLELDFGINLKRIDINAIELDDTDANYRQLKGATVDQQTRFTGAKTDVEITNMGDLARIQRKDIEMGVEGKNFTVHQVDLQADILKTAANNLGAMGNINLGNGGGFSPLGIATGMAVGGAMGNQMGGMMGNITNTPPPPPAITWHIALNGQQSGPYTVAQLQEFALSGQFTPDHFVWKQGMQNWEAASAAAGVSQVFAQVPPPPPPPPGADAATAKTSKINLTKKQ</sequence>
<dbReference type="PANTHER" id="PTHR37826">
    <property type="entry name" value="FLOTILLIN BAND_7_5 DOMAIN PROTEIN"/>
    <property type="match status" value="1"/>
</dbReference>
<dbReference type="Pfam" id="PF14237">
    <property type="entry name" value="GYF_2"/>
    <property type="match status" value="1"/>
</dbReference>